<evidence type="ECO:0000256" key="1">
    <source>
        <dbReference type="SAM" id="MobiDB-lite"/>
    </source>
</evidence>
<dbReference type="OrthoDB" id="5899712at2"/>
<dbReference type="AlphaFoldDB" id="A0A1C3EM41"/>
<keyword evidence="2" id="KW-0812">Transmembrane</keyword>
<feature type="transmembrane region" description="Helical" evidence="2">
    <location>
        <begin position="6"/>
        <end position="26"/>
    </location>
</feature>
<sequence length="253" mass="28479">MPSNIVLIVGLCVVLLGLIVGYNMIAQQRQRVESSKRQELAKYIAVVDATEELVGNAHNLPYSGSLMICLNKKILDSLKAMYAIDSGDKSIQQRIKDVQTQISQLQQSYQSKDSTAFRVPDNDRDAISMLKLVKRLRAVIQAEHTKGHMHTQEFVAENSRLEQMQMKINVENVLKRVNDAKAKGQMGTAQQLLKKALDVVSAKNDPYCVQAKESLGQAYQELTDSLNKGFEEARPKDESNEELDELFAPKKKW</sequence>
<evidence type="ECO:0000256" key="2">
    <source>
        <dbReference type="SAM" id="Phobius"/>
    </source>
</evidence>
<comment type="caution">
    <text evidence="3">The sequence shown here is derived from an EMBL/GenBank/DDBJ whole genome shotgun (WGS) entry which is preliminary data.</text>
</comment>
<dbReference type="EMBL" id="LYBM01000009">
    <property type="protein sequence ID" value="ODA34292.1"/>
    <property type="molecule type" value="Genomic_DNA"/>
</dbReference>
<evidence type="ECO:0000313" key="4">
    <source>
        <dbReference type="Proteomes" id="UP000094936"/>
    </source>
</evidence>
<organism evidence="3 4">
    <name type="scientific">Veronia pacifica</name>
    <dbReference type="NCBI Taxonomy" id="1080227"/>
    <lineage>
        <taxon>Bacteria</taxon>
        <taxon>Pseudomonadati</taxon>
        <taxon>Pseudomonadota</taxon>
        <taxon>Gammaproteobacteria</taxon>
        <taxon>Vibrionales</taxon>
        <taxon>Vibrionaceae</taxon>
        <taxon>Veronia</taxon>
    </lineage>
</organism>
<keyword evidence="2" id="KW-1133">Transmembrane helix</keyword>
<gene>
    <name evidence="3" type="ORF">A8L45_07015</name>
</gene>
<accession>A0A1C3EM41</accession>
<proteinExistence type="predicted"/>
<keyword evidence="2" id="KW-0472">Membrane</keyword>
<dbReference type="Proteomes" id="UP000094936">
    <property type="component" value="Unassembled WGS sequence"/>
</dbReference>
<keyword evidence="4" id="KW-1185">Reference proteome</keyword>
<protein>
    <submittedName>
        <fullName evidence="3">DNA repair protein</fullName>
    </submittedName>
</protein>
<feature type="compositionally biased region" description="Basic and acidic residues" evidence="1">
    <location>
        <begin position="229"/>
        <end position="238"/>
    </location>
</feature>
<name>A0A1C3EM41_9GAMM</name>
<reference evidence="3 4" key="1">
    <citation type="submission" date="2016-05" db="EMBL/GenBank/DDBJ databases">
        <title>Genomic Taxonomy of the Vibrionaceae.</title>
        <authorList>
            <person name="Gomez-Gil B."/>
            <person name="Enciso-Ibarra J."/>
        </authorList>
    </citation>
    <scope>NUCLEOTIDE SEQUENCE [LARGE SCALE GENOMIC DNA]</scope>
    <source>
        <strain evidence="3 4">CAIM 1920</strain>
    </source>
</reference>
<evidence type="ECO:0000313" key="3">
    <source>
        <dbReference type="EMBL" id="ODA34292.1"/>
    </source>
</evidence>
<feature type="region of interest" description="Disordered" evidence="1">
    <location>
        <begin position="226"/>
        <end position="253"/>
    </location>
</feature>
<dbReference type="STRING" id="1080227.A8L45_07015"/>